<dbReference type="RefSeq" id="WP_215669524.1">
    <property type="nucleotide sequence ID" value="NZ_JAFJYC010000001.1"/>
</dbReference>
<sequence>MNTLFMPYLDVSVNAKWDEGESFPAGRPNPLYAELAAALKTDGLTLSFITLGQDNTPCWSGQTTTPLNWAKPLTDALIDAGLGFKLAFGGASNIDISSVLSEDERLEAYRQAITLYQPRGLDFDLENNQFDMGKISAALARLQPEHPEVQLTLTLPTLPSGLSPEQFTLVEQLAAANVDFIINGMTMDYFQPGVAGEMGQAAKEAAMSIAAQLETLYPNLSEKERFAKIGITPMIVRNDDGAMFTLDNAFNVAAFAAQQGLSLLSHWSLNRGNPSHLGYPDSESSSNQDQRVTGEYTSRFLAGASSVPFPTLPDVVQVVDAQLKTPPVDITSSPHWRAKEIEAAVASALSASTPAEEEPSGDLVSSAEQGADEADGAETPAAAVGSIAAAEQTADEDALAAAATDGARTPAAVAGSIAAAAAEQTADEADLAAAVTDGARTPAAVAGSIAAAEQADIPDASVTPGEAIVSAVATAQRDVPAAALTPTADNFLPSARAAETDTEVNVAVAATATKAEAEAKAENVAFTATKAEAKAEAVAAMATEAEAMAS</sequence>
<dbReference type="Proteomes" id="UP000811282">
    <property type="component" value="Unassembled WGS sequence"/>
</dbReference>
<evidence type="ECO:0000313" key="2">
    <source>
        <dbReference type="EMBL" id="MBT9432371.1"/>
    </source>
</evidence>
<dbReference type="InterPro" id="IPR052750">
    <property type="entry name" value="GH18_Chitinase"/>
</dbReference>
<dbReference type="SUPFAM" id="SSF51445">
    <property type="entry name" value="(Trans)glycosidases"/>
    <property type="match status" value="1"/>
</dbReference>
<dbReference type="PANTHER" id="PTHR42976:SF1">
    <property type="entry name" value="GH18 DOMAIN-CONTAINING PROTEIN-RELATED"/>
    <property type="match status" value="1"/>
</dbReference>
<gene>
    <name evidence="2" type="ORF">JZM24_09970</name>
</gene>
<reference evidence="2 3" key="1">
    <citation type="journal article" date="2021" name="Genome Biol. Evol.">
        <title>The evolution of interdependence in a four-way mealybug symbiosis.</title>
        <authorList>
            <person name="Garber A.I."/>
            <person name="Kupper M."/>
            <person name="Laetsch D.R."/>
            <person name="Weldon S.R."/>
            <person name="Ladinsky M.S."/>
            <person name="Bjorkman P.J."/>
            <person name="McCutcheon J.P."/>
        </authorList>
    </citation>
    <scope>NUCLEOTIDE SEQUENCE [LARGE SCALE GENOMIC DNA]</scope>
    <source>
        <strain evidence="2">SOD</strain>
    </source>
</reference>
<dbReference type="PANTHER" id="PTHR42976">
    <property type="entry name" value="BIFUNCTIONAL CHITINASE/LYSOZYME-RELATED"/>
    <property type="match status" value="1"/>
</dbReference>
<dbReference type="InterPro" id="IPR017853">
    <property type="entry name" value="GH"/>
</dbReference>
<organism evidence="2 3">
    <name type="scientific">Candidatus Sodalis endolongispinus</name>
    <dbReference type="NCBI Taxonomy" id="2812662"/>
    <lineage>
        <taxon>Bacteria</taxon>
        <taxon>Pseudomonadati</taxon>
        <taxon>Pseudomonadota</taxon>
        <taxon>Gammaproteobacteria</taxon>
        <taxon>Enterobacterales</taxon>
        <taxon>Bruguierivoracaceae</taxon>
        <taxon>Sodalis</taxon>
    </lineage>
</organism>
<evidence type="ECO:0008006" key="4">
    <source>
        <dbReference type="Google" id="ProtNLM"/>
    </source>
</evidence>
<comment type="caution">
    <text evidence="2">The sequence shown here is derived from an EMBL/GenBank/DDBJ whole genome shotgun (WGS) entry which is preliminary data.</text>
</comment>
<dbReference type="Gene3D" id="3.20.20.80">
    <property type="entry name" value="Glycosidases"/>
    <property type="match status" value="1"/>
</dbReference>
<protein>
    <recommendedName>
        <fullName evidence="4">Chitinase</fullName>
    </recommendedName>
</protein>
<dbReference type="EMBL" id="JAFJYC010000001">
    <property type="protein sequence ID" value="MBT9432371.1"/>
    <property type="molecule type" value="Genomic_DNA"/>
</dbReference>
<name>A0ABS5YE21_9GAMM</name>
<keyword evidence="3" id="KW-1185">Reference proteome</keyword>
<evidence type="ECO:0000313" key="3">
    <source>
        <dbReference type="Proteomes" id="UP000811282"/>
    </source>
</evidence>
<feature type="region of interest" description="Disordered" evidence="1">
    <location>
        <begin position="347"/>
        <end position="382"/>
    </location>
</feature>
<evidence type="ECO:0000256" key="1">
    <source>
        <dbReference type="SAM" id="MobiDB-lite"/>
    </source>
</evidence>
<accession>A0ABS5YE21</accession>
<proteinExistence type="predicted"/>